<dbReference type="Pfam" id="PF13669">
    <property type="entry name" value="Glyoxalase_4"/>
    <property type="match status" value="1"/>
</dbReference>
<reference evidence="1 2" key="1">
    <citation type="submission" date="2017-08" db="EMBL/GenBank/DDBJ databases">
        <title>The complete genome sequence of Nocardiopsis gilva YIM 90087.</title>
        <authorList>
            <person name="Yin M."/>
            <person name="Tang S."/>
        </authorList>
    </citation>
    <scope>NUCLEOTIDE SEQUENCE [LARGE SCALE GENOMIC DNA]</scope>
    <source>
        <strain evidence="1 2">YIM 90087</strain>
    </source>
</reference>
<dbReference type="Proteomes" id="UP000215005">
    <property type="component" value="Chromosome"/>
</dbReference>
<dbReference type="KEGG" id="ngv:CDO52_13380"/>
<dbReference type="InterPro" id="IPR029068">
    <property type="entry name" value="Glyas_Bleomycin-R_OHBP_Dase"/>
</dbReference>
<evidence type="ECO:0000313" key="1">
    <source>
        <dbReference type="EMBL" id="ASU83649.1"/>
    </source>
</evidence>
<dbReference type="EMBL" id="CP022753">
    <property type="protein sequence ID" value="ASU83649.1"/>
    <property type="molecule type" value="Genomic_DNA"/>
</dbReference>
<name>A0A223S6I4_9ACTN</name>
<evidence type="ECO:0000313" key="2">
    <source>
        <dbReference type="Proteomes" id="UP000215005"/>
    </source>
</evidence>
<dbReference type="AlphaFoldDB" id="A0A223S6I4"/>
<protein>
    <recommendedName>
        <fullName evidence="3">VOC domain-containing protein</fullName>
    </recommendedName>
</protein>
<dbReference type="Gene3D" id="3.10.180.10">
    <property type="entry name" value="2,3-Dihydroxybiphenyl 1,2-Dioxygenase, domain 1"/>
    <property type="match status" value="1"/>
</dbReference>
<organism evidence="1 2">
    <name type="scientific">Nocardiopsis gilva YIM 90087</name>
    <dbReference type="NCBI Taxonomy" id="1235441"/>
    <lineage>
        <taxon>Bacteria</taxon>
        <taxon>Bacillati</taxon>
        <taxon>Actinomycetota</taxon>
        <taxon>Actinomycetes</taxon>
        <taxon>Streptosporangiales</taxon>
        <taxon>Nocardiopsidaceae</taxon>
        <taxon>Nocardiopsis</taxon>
    </lineage>
</organism>
<dbReference type="RefSeq" id="WP_017616724.1">
    <property type="nucleotide sequence ID" value="NZ_ANBG01000017.1"/>
</dbReference>
<keyword evidence="2" id="KW-1185">Reference proteome</keyword>
<accession>A0A223S6I4</accession>
<gene>
    <name evidence="1" type="ORF">CDO52_13380</name>
</gene>
<evidence type="ECO:0008006" key="3">
    <source>
        <dbReference type="Google" id="ProtNLM"/>
    </source>
</evidence>
<dbReference type="SUPFAM" id="SSF54593">
    <property type="entry name" value="Glyoxalase/Bleomycin resistance protein/Dihydroxybiphenyl dioxygenase"/>
    <property type="match status" value="1"/>
</dbReference>
<dbReference type="OrthoDB" id="5185674at2"/>
<proteinExistence type="predicted"/>
<sequence>MTDFYHVCFAVPDIEPAMRDLTTAAGVEWNPVKQDKLGEWEFQIVFSRKARPSSHAAPYIELIQGPPGSPWDVTETGARCDHIGFWAQDLEAQSRRWEAEGFPTDFSGCPYGRPFAYHRADSLGIRLELVDASRQAGFLAAWDPEGGAMPVLDT</sequence>